<dbReference type="EMBL" id="KF900545">
    <property type="protein sequence ID" value="AIE98808.1"/>
    <property type="molecule type" value="Genomic_DNA"/>
</dbReference>
<keyword evidence="1" id="KW-0472">Membrane</keyword>
<dbReference type="AlphaFoldDB" id="A0A075G5D0"/>
<evidence type="ECO:0000313" key="2">
    <source>
        <dbReference type="EMBL" id="AIE98808.1"/>
    </source>
</evidence>
<sequence length="127" mass="13310">MNLPETVIGLMVANAASEAMFGAGIIPFLTEGWLTKRTGDTDNSWELSLAELLNLGNITRHGQSASYAKKAGVGGAIKKNLRDNGAMAVGVIAGSAIANAALKKVGVYRMLNKTVRSIGLGKFVKFT</sequence>
<reference evidence="2" key="1">
    <citation type="journal article" date="2014" name="Genome Biol. Evol.">
        <title>Pangenome evidence for extensive interdomain horizontal transfer affecting lineage core and shell genes in uncultured planktonic thaumarchaeota and euryarchaeota.</title>
        <authorList>
            <person name="Deschamps P."/>
            <person name="Zivanovic Y."/>
            <person name="Moreira D."/>
            <person name="Rodriguez-Valera F."/>
            <person name="Lopez-Garcia P."/>
        </authorList>
    </citation>
    <scope>NUCLEOTIDE SEQUENCE</scope>
</reference>
<evidence type="ECO:0000256" key="1">
    <source>
        <dbReference type="SAM" id="Phobius"/>
    </source>
</evidence>
<name>A0A075G5D0_9EURY</name>
<accession>A0A075G5D0</accession>
<feature type="transmembrane region" description="Helical" evidence="1">
    <location>
        <begin position="6"/>
        <end position="29"/>
    </location>
</feature>
<organism evidence="2">
    <name type="scientific">uncultured marine group II/III euryarchaeote KM3_100_D04</name>
    <dbReference type="NCBI Taxonomy" id="1457841"/>
    <lineage>
        <taxon>Archaea</taxon>
        <taxon>Methanobacteriati</taxon>
        <taxon>Methanobacteriota</taxon>
        <taxon>environmental samples</taxon>
    </lineage>
</organism>
<protein>
    <submittedName>
        <fullName evidence="2">Uncharacterized protein</fullName>
    </submittedName>
</protein>
<keyword evidence="1" id="KW-0812">Transmembrane</keyword>
<proteinExistence type="predicted"/>
<keyword evidence="1" id="KW-1133">Transmembrane helix</keyword>